<dbReference type="Proteomes" id="UP001432995">
    <property type="component" value="Unassembled WGS sequence"/>
</dbReference>
<name>A0ABV1RAI1_9HYPH</name>
<proteinExistence type="predicted"/>
<accession>A0ABV1RAI1</accession>
<sequence length="50" mass="5969">MHESAREMREVWNVKNHELDDLQFLALRYHTTTIRKVIAEDSAENRDLDA</sequence>
<evidence type="ECO:0000313" key="2">
    <source>
        <dbReference type="Proteomes" id="UP001432995"/>
    </source>
</evidence>
<evidence type="ECO:0000313" key="1">
    <source>
        <dbReference type="EMBL" id="MER2291863.1"/>
    </source>
</evidence>
<organism evidence="1 2">
    <name type="scientific">Methylobacterium brachiatum</name>
    <dbReference type="NCBI Taxonomy" id="269660"/>
    <lineage>
        <taxon>Bacteria</taxon>
        <taxon>Pseudomonadati</taxon>
        <taxon>Pseudomonadota</taxon>
        <taxon>Alphaproteobacteria</taxon>
        <taxon>Hyphomicrobiales</taxon>
        <taxon>Methylobacteriaceae</taxon>
        <taxon>Methylobacterium</taxon>
    </lineage>
</organism>
<gene>
    <name evidence="1" type="ORF">ABS770_26765</name>
</gene>
<reference evidence="1" key="1">
    <citation type="submission" date="2024-06" db="EMBL/GenBank/DDBJ databases">
        <authorList>
            <person name="Campbell A.G."/>
        </authorList>
    </citation>
    <scope>NUCLEOTIDE SEQUENCE</scope>
    <source>
        <strain evidence="1">EM17</strain>
    </source>
</reference>
<keyword evidence="2" id="KW-1185">Reference proteome</keyword>
<protein>
    <submittedName>
        <fullName evidence="1">Uncharacterized protein</fullName>
    </submittedName>
</protein>
<comment type="caution">
    <text evidence="1">The sequence shown here is derived from an EMBL/GenBank/DDBJ whole genome shotgun (WGS) entry which is preliminary data.</text>
</comment>
<dbReference type="RefSeq" id="WP_350379248.1">
    <property type="nucleotide sequence ID" value="NZ_JBELQD010000062.1"/>
</dbReference>
<dbReference type="EMBL" id="JBELQD010000062">
    <property type="protein sequence ID" value="MER2291863.1"/>
    <property type="molecule type" value="Genomic_DNA"/>
</dbReference>